<dbReference type="CDD" id="cd02181">
    <property type="entry name" value="GH16_fungal_Lam16A_glucanase"/>
    <property type="match status" value="1"/>
</dbReference>
<accession>A0A6A6FEH2</accession>
<dbReference type="Pfam" id="PF26113">
    <property type="entry name" value="GH16_XgeA"/>
    <property type="match status" value="1"/>
</dbReference>
<gene>
    <name evidence="4" type="ORF">CERZMDRAFT_68501</name>
</gene>
<feature type="compositionally biased region" description="Basic residues" evidence="1">
    <location>
        <begin position="385"/>
        <end position="395"/>
    </location>
</feature>
<sequence>MKTSFLLPIWTFLVTHSFALYILDTDFFTLDANGSFFDKFDFWNTTDPTHGTVSYRNYSDCVDLGLIQNTTDNIIMRADSTLVLKGDDGRPSVRIESKKKFYRGLIVVDVDHMPGSICGVWPAFWTYGPHWPRNGEIDIIEGINQFQANRMTLHTAPGCNIKNQSASSQHFSGSVLYTNCTGGNGCSIGSLDTTTYGDGFNANGGGIYAAEWTDAYIAIYFFPREACAQSDPVTGPLGINPDPSTWGIPLSRFDLTCDIENNFRDHSIVFDITFCGDWADGKNQWNSTIPINTTWPPFASSSGQWDWVKSSPEAFKDAYWSVSALRVYQETDGLTSYQGGSSSFLEVEVDVDLSSGNGQNQQRQGQNPPNLMEKDEENEIPRHGHLEHHKHKHRR</sequence>
<feature type="region of interest" description="Disordered" evidence="1">
    <location>
        <begin position="354"/>
        <end position="395"/>
    </location>
</feature>
<evidence type="ECO:0000259" key="3">
    <source>
        <dbReference type="PROSITE" id="PS51762"/>
    </source>
</evidence>
<evidence type="ECO:0000256" key="2">
    <source>
        <dbReference type="SAM" id="SignalP"/>
    </source>
</evidence>
<proteinExistence type="predicted"/>
<dbReference type="GO" id="GO:0004553">
    <property type="term" value="F:hydrolase activity, hydrolyzing O-glycosyl compounds"/>
    <property type="evidence" value="ECO:0007669"/>
    <property type="project" value="InterPro"/>
</dbReference>
<dbReference type="PANTHER" id="PTHR10963">
    <property type="entry name" value="GLYCOSYL HYDROLASE-RELATED"/>
    <property type="match status" value="1"/>
</dbReference>
<dbReference type="AlphaFoldDB" id="A0A6A6FEH2"/>
<keyword evidence="5" id="KW-1185">Reference proteome</keyword>
<dbReference type="EMBL" id="ML992675">
    <property type="protein sequence ID" value="KAF2211795.1"/>
    <property type="molecule type" value="Genomic_DNA"/>
</dbReference>
<feature type="chain" id="PRO_5025663884" evidence="2">
    <location>
        <begin position="20"/>
        <end position="395"/>
    </location>
</feature>
<name>A0A6A6FEH2_9PEZI</name>
<dbReference type="GO" id="GO:0009251">
    <property type="term" value="P:glucan catabolic process"/>
    <property type="evidence" value="ECO:0007669"/>
    <property type="project" value="TreeGrafter"/>
</dbReference>
<feature type="signal peptide" evidence="2">
    <location>
        <begin position="1"/>
        <end position="19"/>
    </location>
</feature>
<dbReference type="Proteomes" id="UP000799539">
    <property type="component" value="Unassembled WGS sequence"/>
</dbReference>
<feature type="compositionally biased region" description="Low complexity" evidence="1">
    <location>
        <begin position="356"/>
        <end position="367"/>
    </location>
</feature>
<evidence type="ECO:0000313" key="4">
    <source>
        <dbReference type="EMBL" id="KAF2211795.1"/>
    </source>
</evidence>
<dbReference type="PROSITE" id="PS51762">
    <property type="entry name" value="GH16_2"/>
    <property type="match status" value="1"/>
</dbReference>
<dbReference type="InterPro" id="IPR050546">
    <property type="entry name" value="Glycosyl_Hydrlase_16"/>
</dbReference>
<protein>
    <submittedName>
        <fullName evidence="4">Glycoside hydrolase family 16 protein</fullName>
    </submittedName>
</protein>
<dbReference type="PANTHER" id="PTHR10963:SF24">
    <property type="entry name" value="GLYCOSIDASE C21B10.07-RELATED"/>
    <property type="match status" value="1"/>
</dbReference>
<feature type="domain" description="GH16" evidence="3">
    <location>
        <begin position="40"/>
        <end position="333"/>
    </location>
</feature>
<organism evidence="4 5">
    <name type="scientific">Cercospora zeae-maydis SCOH1-5</name>
    <dbReference type="NCBI Taxonomy" id="717836"/>
    <lineage>
        <taxon>Eukaryota</taxon>
        <taxon>Fungi</taxon>
        <taxon>Dikarya</taxon>
        <taxon>Ascomycota</taxon>
        <taxon>Pezizomycotina</taxon>
        <taxon>Dothideomycetes</taxon>
        <taxon>Dothideomycetidae</taxon>
        <taxon>Mycosphaerellales</taxon>
        <taxon>Mycosphaerellaceae</taxon>
        <taxon>Cercospora</taxon>
    </lineage>
</organism>
<evidence type="ECO:0000256" key="1">
    <source>
        <dbReference type="SAM" id="MobiDB-lite"/>
    </source>
</evidence>
<reference evidence="4" key="1">
    <citation type="journal article" date="2020" name="Stud. Mycol.">
        <title>101 Dothideomycetes genomes: a test case for predicting lifestyles and emergence of pathogens.</title>
        <authorList>
            <person name="Haridas S."/>
            <person name="Albert R."/>
            <person name="Binder M."/>
            <person name="Bloem J."/>
            <person name="Labutti K."/>
            <person name="Salamov A."/>
            <person name="Andreopoulos B."/>
            <person name="Baker S."/>
            <person name="Barry K."/>
            <person name="Bills G."/>
            <person name="Bluhm B."/>
            <person name="Cannon C."/>
            <person name="Castanera R."/>
            <person name="Culley D."/>
            <person name="Daum C."/>
            <person name="Ezra D."/>
            <person name="Gonzalez J."/>
            <person name="Henrissat B."/>
            <person name="Kuo A."/>
            <person name="Liang C."/>
            <person name="Lipzen A."/>
            <person name="Lutzoni F."/>
            <person name="Magnuson J."/>
            <person name="Mondo S."/>
            <person name="Nolan M."/>
            <person name="Ohm R."/>
            <person name="Pangilinan J."/>
            <person name="Park H.-J."/>
            <person name="Ramirez L."/>
            <person name="Alfaro M."/>
            <person name="Sun H."/>
            <person name="Tritt A."/>
            <person name="Yoshinaga Y."/>
            <person name="Zwiers L.-H."/>
            <person name="Turgeon B."/>
            <person name="Goodwin S."/>
            <person name="Spatafora J."/>
            <person name="Crous P."/>
            <person name="Grigoriev I."/>
        </authorList>
    </citation>
    <scope>NUCLEOTIDE SEQUENCE</scope>
    <source>
        <strain evidence="4">SCOH1-5</strain>
    </source>
</reference>
<dbReference type="InterPro" id="IPR013320">
    <property type="entry name" value="ConA-like_dom_sf"/>
</dbReference>
<dbReference type="OrthoDB" id="192832at2759"/>
<keyword evidence="2" id="KW-0732">Signal</keyword>
<keyword evidence="4" id="KW-0378">Hydrolase</keyword>
<dbReference type="InterPro" id="IPR000757">
    <property type="entry name" value="Beta-glucanase-like"/>
</dbReference>
<evidence type="ECO:0000313" key="5">
    <source>
        <dbReference type="Proteomes" id="UP000799539"/>
    </source>
</evidence>
<dbReference type="SUPFAM" id="SSF49899">
    <property type="entry name" value="Concanavalin A-like lectins/glucanases"/>
    <property type="match status" value="1"/>
</dbReference>
<dbReference type="Gene3D" id="2.60.120.200">
    <property type="match status" value="1"/>
</dbReference>